<proteinExistence type="inferred from homology"/>
<feature type="domain" description="Peptidase S8/S53" evidence="8">
    <location>
        <begin position="129"/>
        <end position="348"/>
    </location>
</feature>
<evidence type="ECO:0000259" key="8">
    <source>
        <dbReference type="Pfam" id="PF00082"/>
    </source>
</evidence>
<evidence type="ECO:0000256" key="7">
    <source>
        <dbReference type="SAM" id="SignalP"/>
    </source>
</evidence>
<dbReference type="GO" id="GO:0005615">
    <property type="term" value="C:extracellular space"/>
    <property type="evidence" value="ECO:0007669"/>
    <property type="project" value="TreeGrafter"/>
</dbReference>
<gene>
    <name evidence="9" type="ORF">AKO1_008815</name>
</gene>
<dbReference type="Proteomes" id="UP001431209">
    <property type="component" value="Unassembled WGS sequence"/>
</dbReference>
<evidence type="ECO:0000256" key="1">
    <source>
        <dbReference type="ARBA" id="ARBA00011073"/>
    </source>
</evidence>
<keyword evidence="2 5" id="KW-0645">Protease</keyword>
<keyword evidence="10" id="KW-1185">Reference proteome</keyword>
<keyword evidence="4 5" id="KW-0720">Serine protease</keyword>
<organism evidence="9 10">
    <name type="scientific">Acrasis kona</name>
    <dbReference type="NCBI Taxonomy" id="1008807"/>
    <lineage>
        <taxon>Eukaryota</taxon>
        <taxon>Discoba</taxon>
        <taxon>Heterolobosea</taxon>
        <taxon>Tetramitia</taxon>
        <taxon>Eutetramitia</taxon>
        <taxon>Acrasidae</taxon>
        <taxon>Acrasis</taxon>
    </lineage>
</organism>
<evidence type="ECO:0000256" key="2">
    <source>
        <dbReference type="ARBA" id="ARBA00022670"/>
    </source>
</evidence>
<evidence type="ECO:0000256" key="4">
    <source>
        <dbReference type="ARBA" id="ARBA00022825"/>
    </source>
</evidence>
<dbReference type="CDD" id="cd04077">
    <property type="entry name" value="Peptidases_S8_PCSK9_ProteinaseK_like"/>
    <property type="match status" value="1"/>
</dbReference>
<dbReference type="PROSITE" id="PS00136">
    <property type="entry name" value="SUBTILASE_ASP"/>
    <property type="match status" value="1"/>
</dbReference>
<dbReference type="InterPro" id="IPR023828">
    <property type="entry name" value="Peptidase_S8_Ser-AS"/>
</dbReference>
<dbReference type="PROSITE" id="PS00138">
    <property type="entry name" value="SUBTILASE_SER"/>
    <property type="match status" value="1"/>
</dbReference>
<dbReference type="PANTHER" id="PTHR43806:SF11">
    <property type="entry name" value="CEREVISIN-RELATED"/>
    <property type="match status" value="1"/>
</dbReference>
<dbReference type="PRINTS" id="PR00723">
    <property type="entry name" value="SUBTILISIN"/>
</dbReference>
<evidence type="ECO:0000313" key="9">
    <source>
        <dbReference type="EMBL" id="KAL0488667.1"/>
    </source>
</evidence>
<keyword evidence="7" id="KW-0732">Signal</keyword>
<dbReference type="Pfam" id="PF00082">
    <property type="entry name" value="Peptidase_S8"/>
    <property type="match status" value="1"/>
</dbReference>
<feature type="active site" description="Charge relay system" evidence="5">
    <location>
        <position position="138"/>
    </location>
</feature>
<keyword evidence="3 5" id="KW-0378">Hydrolase</keyword>
<evidence type="ECO:0000256" key="6">
    <source>
        <dbReference type="RuleBase" id="RU003355"/>
    </source>
</evidence>
<accession>A0AAW2ZHA1</accession>
<dbReference type="InterPro" id="IPR050131">
    <property type="entry name" value="Peptidase_S8_subtilisin-like"/>
</dbReference>
<dbReference type="EMBL" id="JAOPGA020001460">
    <property type="protein sequence ID" value="KAL0488667.1"/>
    <property type="molecule type" value="Genomic_DNA"/>
</dbReference>
<feature type="signal peptide" evidence="7">
    <location>
        <begin position="1"/>
        <end position="16"/>
    </location>
</feature>
<reference evidence="9 10" key="1">
    <citation type="submission" date="2024-03" db="EMBL/GenBank/DDBJ databases">
        <title>The Acrasis kona genome and developmental transcriptomes reveal deep origins of eukaryotic multicellular pathways.</title>
        <authorList>
            <person name="Sheikh S."/>
            <person name="Fu C.-J."/>
            <person name="Brown M.W."/>
            <person name="Baldauf S.L."/>
        </authorList>
    </citation>
    <scope>NUCLEOTIDE SEQUENCE [LARGE SCALE GENOMIC DNA]</scope>
    <source>
        <strain evidence="9 10">ATCC MYA-3509</strain>
    </source>
</reference>
<dbReference type="PANTHER" id="PTHR43806">
    <property type="entry name" value="PEPTIDASE S8"/>
    <property type="match status" value="1"/>
</dbReference>
<evidence type="ECO:0000313" key="10">
    <source>
        <dbReference type="Proteomes" id="UP001431209"/>
    </source>
</evidence>
<comment type="caution">
    <text evidence="9">The sequence shown here is derived from an EMBL/GenBank/DDBJ whole genome shotgun (WGS) entry which is preliminary data.</text>
</comment>
<dbReference type="GO" id="GO:0004252">
    <property type="term" value="F:serine-type endopeptidase activity"/>
    <property type="evidence" value="ECO:0007669"/>
    <property type="project" value="UniProtKB-UniRule"/>
</dbReference>
<comment type="similarity">
    <text evidence="1 5 6">Belongs to the peptidase S8 family.</text>
</comment>
<evidence type="ECO:0000256" key="5">
    <source>
        <dbReference type="PROSITE-ProRule" id="PRU01240"/>
    </source>
</evidence>
<feature type="active site" description="Charge relay system" evidence="5">
    <location>
        <position position="323"/>
    </location>
</feature>
<sequence length="378" mass="40857">MKLLCVLLLVVTITYAEQHKYIIKTLTNNALDNISTQFKSNMVIKGEFNFGEKSGIIGFVAVMDEQTAAALGKENNIISITKSQELPPIRTIDIPYKNSLARVVQKNVTYGLDMIDRVMDGNYVFNGTGEGVNIFIVDSGVKDDHPEFEGRVKWGFSISDHKDTTEHGTHVAGIAASKTFGVAKKATLISVKVMNDDRKASTADVILGLNYVLSEHKSSGKPSVVNMSFGGSHYVFGVLQEPIMALVEAGIAFSTSAGNNSEDACSHAPGGRLKGVLCVAASDKDYNLSMFSNFGECVNIVAPGDEILSTCVNTPTCYKTGTSMASPVVAGVLAQAYSMRKFKNVQEAYDFVLKNSQTGVLKHLIRQTPDLLVSTPKY</sequence>
<name>A0AAW2ZHA1_9EUKA</name>
<dbReference type="InterPro" id="IPR023827">
    <property type="entry name" value="Peptidase_S8_Asp-AS"/>
</dbReference>
<dbReference type="PROSITE" id="PS51892">
    <property type="entry name" value="SUBTILASE"/>
    <property type="match status" value="1"/>
</dbReference>
<protein>
    <submittedName>
        <fullName evidence="9">Cerevisin</fullName>
    </submittedName>
</protein>
<evidence type="ECO:0000256" key="3">
    <source>
        <dbReference type="ARBA" id="ARBA00022801"/>
    </source>
</evidence>
<dbReference type="GO" id="GO:0006508">
    <property type="term" value="P:proteolysis"/>
    <property type="evidence" value="ECO:0007669"/>
    <property type="project" value="UniProtKB-KW"/>
</dbReference>
<dbReference type="PROSITE" id="PS00137">
    <property type="entry name" value="SUBTILASE_HIS"/>
    <property type="match status" value="1"/>
</dbReference>
<dbReference type="InterPro" id="IPR034193">
    <property type="entry name" value="PCSK9_ProteinaseK-like"/>
</dbReference>
<dbReference type="SUPFAM" id="SSF52743">
    <property type="entry name" value="Subtilisin-like"/>
    <property type="match status" value="1"/>
</dbReference>
<dbReference type="AlphaFoldDB" id="A0AAW2ZHA1"/>
<dbReference type="InterPro" id="IPR022398">
    <property type="entry name" value="Peptidase_S8_His-AS"/>
</dbReference>
<feature type="chain" id="PRO_5043901528" evidence="7">
    <location>
        <begin position="17"/>
        <end position="378"/>
    </location>
</feature>
<dbReference type="InterPro" id="IPR036852">
    <property type="entry name" value="Peptidase_S8/S53_dom_sf"/>
</dbReference>
<dbReference type="InterPro" id="IPR000209">
    <property type="entry name" value="Peptidase_S8/S53_dom"/>
</dbReference>
<dbReference type="InterPro" id="IPR015500">
    <property type="entry name" value="Peptidase_S8_subtilisin-rel"/>
</dbReference>
<dbReference type="Gene3D" id="3.40.50.200">
    <property type="entry name" value="Peptidase S8/S53 domain"/>
    <property type="match status" value="1"/>
</dbReference>
<feature type="active site" description="Charge relay system" evidence="5">
    <location>
        <position position="167"/>
    </location>
</feature>